<evidence type="ECO:0000313" key="6">
    <source>
        <dbReference type="EMBL" id="NML27867.1"/>
    </source>
</evidence>
<dbReference type="InterPro" id="IPR050301">
    <property type="entry name" value="NTE"/>
</dbReference>
<feature type="active site" description="Proton acceptor" evidence="4">
    <location>
        <position position="201"/>
    </location>
</feature>
<evidence type="ECO:0000313" key="7">
    <source>
        <dbReference type="Proteomes" id="UP000580043"/>
    </source>
</evidence>
<dbReference type="InterPro" id="IPR002641">
    <property type="entry name" value="PNPLA_dom"/>
</dbReference>
<dbReference type="RefSeq" id="WP_169147399.1">
    <property type="nucleotide sequence ID" value="NZ_JABBGA010000019.1"/>
</dbReference>
<feature type="active site" description="Nucleophile" evidence="4">
    <location>
        <position position="52"/>
    </location>
</feature>
<evidence type="ECO:0000256" key="4">
    <source>
        <dbReference type="PROSITE-ProRule" id="PRU01161"/>
    </source>
</evidence>
<evidence type="ECO:0000259" key="5">
    <source>
        <dbReference type="PROSITE" id="PS51635"/>
    </source>
</evidence>
<organism evidence="6 7">
    <name type="scientific">Zoogloea dura</name>
    <dbReference type="NCBI Taxonomy" id="2728840"/>
    <lineage>
        <taxon>Bacteria</taxon>
        <taxon>Pseudomonadati</taxon>
        <taxon>Pseudomonadota</taxon>
        <taxon>Betaproteobacteria</taxon>
        <taxon>Rhodocyclales</taxon>
        <taxon>Zoogloeaceae</taxon>
        <taxon>Zoogloea</taxon>
    </lineage>
</organism>
<keyword evidence="1 4" id="KW-0378">Hydrolase</keyword>
<feature type="domain" description="PNPLA" evidence="5">
    <location>
        <begin position="19"/>
        <end position="214"/>
    </location>
</feature>
<keyword evidence="3 4" id="KW-0443">Lipid metabolism</keyword>
<evidence type="ECO:0000256" key="3">
    <source>
        <dbReference type="ARBA" id="ARBA00023098"/>
    </source>
</evidence>
<feature type="short sequence motif" description="GXGXXG" evidence="4">
    <location>
        <begin position="23"/>
        <end position="28"/>
    </location>
</feature>
<dbReference type="Gene3D" id="3.40.1090.10">
    <property type="entry name" value="Cytosolic phospholipase A2 catalytic domain"/>
    <property type="match status" value="2"/>
</dbReference>
<dbReference type="SUPFAM" id="SSF52151">
    <property type="entry name" value="FabD/lysophospholipase-like"/>
    <property type="match status" value="1"/>
</dbReference>
<dbReference type="GO" id="GO:0016787">
    <property type="term" value="F:hydrolase activity"/>
    <property type="evidence" value="ECO:0007669"/>
    <property type="project" value="UniProtKB-UniRule"/>
</dbReference>
<dbReference type="PROSITE" id="PS51635">
    <property type="entry name" value="PNPLA"/>
    <property type="match status" value="1"/>
</dbReference>
<sequence>MFAKRWWAKPDAGPPALSLALQGGGAHGAYTWGVLDRLLEEGLPLDGVSGTSAGAMNAVALAQGWMTGGPEGARESLAGFWEAVADSTPFELDLLHSFNPSGDGSLPGPLVAMLEWTRHFSPYQLNPFELNPLRDVVRARFDFERLRRDCQLKLFIAATRVRTGKVRLFRTAELSEEALLASACLPTLHHAVEIEGEAYWDGGFTANPAVYPLMYECAAPDIVLVLLNPLVREEAPRSAEQIAARSMELGFSTTFLREMRMIAQARAYIGEGKGWMPLGRFERKLMSLRFHMIEAEELAAVGNGSKLNATRAFLHELRDLGRARAARWLRLHQGALGHRETADVDGLFS</sequence>
<dbReference type="Pfam" id="PF01734">
    <property type="entry name" value="Patatin"/>
    <property type="match status" value="1"/>
</dbReference>
<accession>A0A848G6K7</accession>
<keyword evidence="2 4" id="KW-0442">Lipid degradation</keyword>
<gene>
    <name evidence="6" type="ORF">HHL15_19090</name>
</gene>
<proteinExistence type="predicted"/>
<evidence type="ECO:0000256" key="2">
    <source>
        <dbReference type="ARBA" id="ARBA00022963"/>
    </source>
</evidence>
<dbReference type="InterPro" id="IPR016035">
    <property type="entry name" value="Acyl_Trfase/lysoPLipase"/>
</dbReference>
<dbReference type="EMBL" id="JABBGA010000019">
    <property type="protein sequence ID" value="NML27867.1"/>
    <property type="molecule type" value="Genomic_DNA"/>
</dbReference>
<protein>
    <submittedName>
        <fullName evidence="6">Patatin-like phospholipase family protein</fullName>
    </submittedName>
</protein>
<dbReference type="GO" id="GO:0016042">
    <property type="term" value="P:lipid catabolic process"/>
    <property type="evidence" value="ECO:0007669"/>
    <property type="project" value="UniProtKB-UniRule"/>
</dbReference>
<comment type="caution">
    <text evidence="6">The sequence shown here is derived from an EMBL/GenBank/DDBJ whole genome shotgun (WGS) entry which is preliminary data.</text>
</comment>
<reference evidence="6 7" key="1">
    <citation type="submission" date="2020-04" db="EMBL/GenBank/DDBJ databases">
        <title>Zoogloea sp. G-4-1-14 isolated from soil.</title>
        <authorList>
            <person name="Dahal R.H."/>
        </authorList>
    </citation>
    <scope>NUCLEOTIDE SEQUENCE [LARGE SCALE GENOMIC DNA]</scope>
    <source>
        <strain evidence="6 7">G-4-1-14</strain>
    </source>
</reference>
<name>A0A848G6K7_9RHOO</name>
<feature type="short sequence motif" description="DGA/G" evidence="4">
    <location>
        <begin position="201"/>
        <end position="203"/>
    </location>
</feature>
<evidence type="ECO:0000256" key="1">
    <source>
        <dbReference type="ARBA" id="ARBA00022801"/>
    </source>
</evidence>
<keyword evidence="7" id="KW-1185">Reference proteome</keyword>
<dbReference type="Proteomes" id="UP000580043">
    <property type="component" value="Unassembled WGS sequence"/>
</dbReference>
<dbReference type="PANTHER" id="PTHR14226">
    <property type="entry name" value="NEUROPATHY TARGET ESTERASE/SWISS CHEESE D.MELANOGASTER"/>
    <property type="match status" value="1"/>
</dbReference>
<dbReference type="PANTHER" id="PTHR14226:SF78">
    <property type="entry name" value="SLR0060 PROTEIN"/>
    <property type="match status" value="1"/>
</dbReference>
<dbReference type="AlphaFoldDB" id="A0A848G6K7"/>
<feature type="short sequence motif" description="GXSXG" evidence="4">
    <location>
        <begin position="50"/>
        <end position="54"/>
    </location>
</feature>